<dbReference type="RefSeq" id="WP_093021817.1">
    <property type="nucleotide sequence ID" value="NZ_FPBK01000001.1"/>
</dbReference>
<evidence type="ECO:0000256" key="1">
    <source>
        <dbReference type="SAM" id="Phobius"/>
    </source>
</evidence>
<keyword evidence="1" id="KW-0812">Transmembrane</keyword>
<dbReference type="AlphaFoldDB" id="A0A1I7EUH0"/>
<evidence type="ECO:0000313" key="3">
    <source>
        <dbReference type="Proteomes" id="UP000199138"/>
    </source>
</evidence>
<keyword evidence="3" id="KW-1185">Reference proteome</keyword>
<proteinExistence type="predicted"/>
<dbReference type="STRING" id="1224947.SAMN05216480_101229"/>
<keyword evidence="1" id="KW-0472">Membrane</keyword>
<protein>
    <submittedName>
        <fullName evidence="2">Uncharacterized protein</fullName>
    </submittedName>
</protein>
<accession>A0A1I7EUH0</accession>
<name>A0A1I7EUH0_9FLAO</name>
<feature type="transmembrane region" description="Helical" evidence="1">
    <location>
        <begin position="7"/>
        <end position="28"/>
    </location>
</feature>
<reference evidence="3" key="1">
    <citation type="submission" date="2016-10" db="EMBL/GenBank/DDBJ databases">
        <authorList>
            <person name="Varghese N."/>
            <person name="Submissions S."/>
        </authorList>
    </citation>
    <scope>NUCLEOTIDE SEQUENCE [LARGE SCALE GENOMIC DNA]</scope>
    <source>
        <strain evidence="3">CGMCC 1.12333</strain>
    </source>
</reference>
<keyword evidence="1" id="KW-1133">Transmembrane helix</keyword>
<dbReference type="OrthoDB" id="637901at2"/>
<evidence type="ECO:0000313" key="2">
    <source>
        <dbReference type="EMBL" id="SFU27587.1"/>
    </source>
</evidence>
<gene>
    <name evidence="2" type="ORF">SAMN05216480_101229</name>
</gene>
<organism evidence="2 3">
    <name type="scientific">Pustulibacterium marinum</name>
    <dbReference type="NCBI Taxonomy" id="1224947"/>
    <lineage>
        <taxon>Bacteria</taxon>
        <taxon>Pseudomonadati</taxon>
        <taxon>Bacteroidota</taxon>
        <taxon>Flavobacteriia</taxon>
        <taxon>Flavobacteriales</taxon>
        <taxon>Flavobacteriaceae</taxon>
        <taxon>Pustulibacterium</taxon>
    </lineage>
</organism>
<dbReference type="Proteomes" id="UP000199138">
    <property type="component" value="Unassembled WGS sequence"/>
</dbReference>
<sequence length="434" mass="49823">MTTFIKVLQKAVLVMAGLLFVFYIILWYRDMRSYQDTIPINTASVVKVNVDGMALELVWNMICHPSSYLNENEKTKDEDVEYGINIPANLFISTLKNKKSDSFFTILNVTNTSSFSNYLVQELHLKEIESGESYQIFQHENTKLKVAFNNDKAVVSYANSGESVMDVFESVLNKKEFLKSDDFLGRVKSVNEDIAFVSPIQTISFDVKPGKIAIQSLDSETPKMPKIFRKGEKNALYLELQKLTFHQNEEWNIKGVSLATDSLQMYTEGSVQLAVNNSVSQIDSIITYEYNDDFEKVPVMSTTQKQVPNIQIQVNDTLGKVFSYFKRTGLVEDNQLNKDIFPLYKLHATNVPGGVHFFTGSEIHQSQWLTDASYLYVNFDKITNYEDFSFLKKYVEELKDFEMSFQLSTKGISHLNGNIYFKNDSYYPLKILLK</sequence>
<dbReference type="EMBL" id="FPBK01000001">
    <property type="protein sequence ID" value="SFU27587.1"/>
    <property type="molecule type" value="Genomic_DNA"/>
</dbReference>